<evidence type="ECO:0008006" key="6">
    <source>
        <dbReference type="Google" id="ProtNLM"/>
    </source>
</evidence>
<evidence type="ECO:0000256" key="1">
    <source>
        <dbReference type="ARBA" id="ARBA00022737"/>
    </source>
</evidence>
<dbReference type="Pfam" id="PF12796">
    <property type="entry name" value="Ank_2"/>
    <property type="match status" value="1"/>
</dbReference>
<dbReference type="PROSITE" id="PS50088">
    <property type="entry name" value="ANK_REPEAT"/>
    <property type="match status" value="4"/>
</dbReference>
<dbReference type="Gene3D" id="1.25.40.20">
    <property type="entry name" value="Ankyrin repeat-containing domain"/>
    <property type="match status" value="1"/>
</dbReference>
<gene>
    <name evidence="4" type="ORF">BKK80_16530</name>
</gene>
<evidence type="ECO:0000313" key="4">
    <source>
        <dbReference type="EMBL" id="AOZ08203.1"/>
    </source>
</evidence>
<sequence length="214" mass="22790">MHAAPALNHHPLRGGISTLDRNLITASAAGDLELVTRLLTAGASAQAVDERGRSALLASIYGQHKEVARVLILAGADVNRKDGEANSPFLQSASSGQADLVRLEIAHGADLRSTDRYDGTALIAASEHGHVDVVKLLLQAGVPVDHVNQLGWTALLEAIILGDGSQRYEDIVQLLLDAGADPNLADREGNTPTRHARERGYKTIVKSLMRVRGH</sequence>
<dbReference type="SMART" id="SM00248">
    <property type="entry name" value="ANK"/>
    <property type="match status" value="4"/>
</dbReference>
<reference evidence="4 5" key="1">
    <citation type="submission" date="2016-10" db="EMBL/GenBank/DDBJ databases">
        <title>Complete genome sequences of three Cupriavidus strains isolated from various Malaysian environments.</title>
        <authorList>
            <person name="Abdullah A.A.-A."/>
            <person name="Shafie N.A.H."/>
            <person name="Lau N.S."/>
        </authorList>
    </citation>
    <scope>NUCLEOTIDE SEQUENCE [LARGE SCALE GENOMIC DNA]</scope>
    <source>
        <strain evidence="4 5">USMAA1020</strain>
    </source>
</reference>
<keyword evidence="5" id="KW-1185">Reference proteome</keyword>
<dbReference type="Proteomes" id="UP000177515">
    <property type="component" value="Chromosome 1"/>
</dbReference>
<dbReference type="PROSITE" id="PS50297">
    <property type="entry name" value="ANK_REP_REGION"/>
    <property type="match status" value="2"/>
</dbReference>
<dbReference type="PANTHER" id="PTHR24173">
    <property type="entry name" value="ANKYRIN REPEAT CONTAINING"/>
    <property type="match status" value="1"/>
</dbReference>
<keyword evidence="1" id="KW-0677">Repeat</keyword>
<dbReference type="PANTHER" id="PTHR24173:SF74">
    <property type="entry name" value="ANKYRIN REPEAT DOMAIN-CONTAINING PROTEIN 16"/>
    <property type="match status" value="1"/>
</dbReference>
<evidence type="ECO:0000256" key="2">
    <source>
        <dbReference type="ARBA" id="ARBA00023043"/>
    </source>
</evidence>
<dbReference type="InterPro" id="IPR002110">
    <property type="entry name" value="Ankyrin_rpt"/>
</dbReference>
<evidence type="ECO:0000313" key="5">
    <source>
        <dbReference type="Proteomes" id="UP000177515"/>
    </source>
</evidence>
<protein>
    <recommendedName>
        <fullName evidence="6">Ankyrin repeat domain-containing protein</fullName>
    </recommendedName>
</protein>
<proteinExistence type="predicted"/>
<feature type="repeat" description="ANK" evidence="3">
    <location>
        <begin position="51"/>
        <end position="83"/>
    </location>
</feature>
<evidence type="ECO:0000256" key="3">
    <source>
        <dbReference type="PROSITE-ProRule" id="PRU00023"/>
    </source>
</evidence>
<organism evidence="4 5">
    <name type="scientific">Cupriavidus malaysiensis</name>
    <dbReference type="NCBI Taxonomy" id="367825"/>
    <lineage>
        <taxon>Bacteria</taxon>
        <taxon>Pseudomonadati</taxon>
        <taxon>Pseudomonadota</taxon>
        <taxon>Betaproteobacteria</taxon>
        <taxon>Burkholderiales</taxon>
        <taxon>Burkholderiaceae</taxon>
        <taxon>Cupriavidus</taxon>
    </lineage>
</organism>
<accession>A0ABN4TLI0</accession>
<feature type="repeat" description="ANK" evidence="3">
    <location>
        <begin position="150"/>
        <end position="187"/>
    </location>
</feature>
<dbReference type="SUPFAM" id="SSF48403">
    <property type="entry name" value="Ankyrin repeat"/>
    <property type="match status" value="1"/>
</dbReference>
<dbReference type="Pfam" id="PF13637">
    <property type="entry name" value="Ank_4"/>
    <property type="match status" value="1"/>
</dbReference>
<keyword evidence="2 3" id="KW-0040">ANK repeat</keyword>
<name>A0ABN4TLI0_9BURK</name>
<dbReference type="InterPro" id="IPR036770">
    <property type="entry name" value="Ankyrin_rpt-contain_sf"/>
</dbReference>
<dbReference type="PRINTS" id="PR01415">
    <property type="entry name" value="ANKYRIN"/>
</dbReference>
<dbReference type="EMBL" id="CP017754">
    <property type="protein sequence ID" value="AOZ08203.1"/>
    <property type="molecule type" value="Genomic_DNA"/>
</dbReference>
<feature type="repeat" description="ANK" evidence="3">
    <location>
        <begin position="117"/>
        <end position="149"/>
    </location>
</feature>
<feature type="repeat" description="ANK" evidence="3">
    <location>
        <begin position="84"/>
        <end position="116"/>
    </location>
</feature>